<evidence type="ECO:0000256" key="1">
    <source>
        <dbReference type="ARBA" id="ARBA00022448"/>
    </source>
</evidence>
<dbReference type="PANTHER" id="PTHR42781:SF4">
    <property type="entry name" value="SPERMIDINE_PUTRESCINE IMPORT ATP-BINDING PROTEIN POTA"/>
    <property type="match status" value="1"/>
</dbReference>
<evidence type="ECO:0000256" key="2">
    <source>
        <dbReference type="ARBA" id="ARBA00022741"/>
    </source>
</evidence>
<keyword evidence="6" id="KW-1185">Reference proteome</keyword>
<dbReference type="InterPro" id="IPR027417">
    <property type="entry name" value="P-loop_NTPase"/>
</dbReference>
<dbReference type="SMART" id="SM00382">
    <property type="entry name" value="AAA"/>
    <property type="match status" value="1"/>
</dbReference>
<dbReference type="GO" id="GO:0005524">
    <property type="term" value="F:ATP binding"/>
    <property type="evidence" value="ECO:0007669"/>
    <property type="project" value="UniProtKB-KW"/>
</dbReference>
<dbReference type="EMBL" id="JBHUDY010000001">
    <property type="protein sequence ID" value="MFD1610683.1"/>
    <property type="molecule type" value="Genomic_DNA"/>
</dbReference>
<keyword evidence="1" id="KW-0813">Transport</keyword>
<name>A0ABW4HZW1_9SPHN</name>
<dbReference type="PROSITE" id="PS00211">
    <property type="entry name" value="ABC_TRANSPORTER_1"/>
    <property type="match status" value="1"/>
</dbReference>
<accession>A0ABW4HZW1</accession>
<dbReference type="RefSeq" id="WP_380886582.1">
    <property type="nucleotide sequence ID" value="NZ_JBHUDY010000001.1"/>
</dbReference>
<evidence type="ECO:0000259" key="4">
    <source>
        <dbReference type="PROSITE" id="PS50893"/>
    </source>
</evidence>
<comment type="caution">
    <text evidence="5">The sequence shown here is derived from an EMBL/GenBank/DDBJ whole genome shotgun (WGS) entry which is preliminary data.</text>
</comment>
<sequence>MQVRFDAVCKRFDDVSAVDGVTAEVASGSFVALVGSSGSGKSTLLKAVNRLIVPDSGRVLLDDADVADEEPHALRRQIGYVFQNIGLFPHLSVAENVTIGFRLEGQPAGDRVAELLDLVGLLPDMASRMPNQLSGGQKQRVGVARALALGPRLMLMDEPFGALDPVTRDALGRAYRALHDRLGLTTIMVTHDMAEALLLADRVLVMAAGRIVGDGSPADLLAGRAGPEAAALVEVPRDQAERLKALGA</sequence>
<keyword evidence="3 5" id="KW-0067">ATP-binding</keyword>
<dbReference type="InterPro" id="IPR050093">
    <property type="entry name" value="ABC_SmlMolc_Importer"/>
</dbReference>
<organism evidence="5 6">
    <name type="scientific">Sphingomonas tabacisoli</name>
    <dbReference type="NCBI Taxonomy" id="2249466"/>
    <lineage>
        <taxon>Bacteria</taxon>
        <taxon>Pseudomonadati</taxon>
        <taxon>Pseudomonadota</taxon>
        <taxon>Alphaproteobacteria</taxon>
        <taxon>Sphingomonadales</taxon>
        <taxon>Sphingomonadaceae</taxon>
        <taxon>Sphingomonas</taxon>
    </lineage>
</organism>
<dbReference type="PANTHER" id="PTHR42781">
    <property type="entry name" value="SPERMIDINE/PUTRESCINE IMPORT ATP-BINDING PROTEIN POTA"/>
    <property type="match status" value="1"/>
</dbReference>
<dbReference type="Gene3D" id="3.40.50.300">
    <property type="entry name" value="P-loop containing nucleotide triphosphate hydrolases"/>
    <property type="match status" value="1"/>
</dbReference>
<dbReference type="SUPFAM" id="SSF52540">
    <property type="entry name" value="P-loop containing nucleoside triphosphate hydrolases"/>
    <property type="match status" value="1"/>
</dbReference>
<gene>
    <name evidence="5" type="ORF">ACFSCW_02585</name>
</gene>
<dbReference type="Proteomes" id="UP001597115">
    <property type="component" value="Unassembled WGS sequence"/>
</dbReference>
<protein>
    <submittedName>
        <fullName evidence="5">ATP-binding cassette domain-containing protein</fullName>
    </submittedName>
</protein>
<keyword evidence="2" id="KW-0547">Nucleotide-binding</keyword>
<dbReference type="InterPro" id="IPR003439">
    <property type="entry name" value="ABC_transporter-like_ATP-bd"/>
</dbReference>
<dbReference type="InterPro" id="IPR017871">
    <property type="entry name" value="ABC_transporter-like_CS"/>
</dbReference>
<dbReference type="InterPro" id="IPR003593">
    <property type="entry name" value="AAA+_ATPase"/>
</dbReference>
<feature type="domain" description="ABC transporter" evidence="4">
    <location>
        <begin position="3"/>
        <end position="233"/>
    </location>
</feature>
<evidence type="ECO:0000313" key="5">
    <source>
        <dbReference type="EMBL" id="MFD1610683.1"/>
    </source>
</evidence>
<dbReference type="Pfam" id="PF00005">
    <property type="entry name" value="ABC_tran"/>
    <property type="match status" value="1"/>
</dbReference>
<reference evidence="6" key="1">
    <citation type="journal article" date="2019" name="Int. J. Syst. Evol. Microbiol.">
        <title>The Global Catalogue of Microorganisms (GCM) 10K type strain sequencing project: providing services to taxonomists for standard genome sequencing and annotation.</title>
        <authorList>
            <consortium name="The Broad Institute Genomics Platform"/>
            <consortium name="The Broad Institute Genome Sequencing Center for Infectious Disease"/>
            <person name="Wu L."/>
            <person name="Ma J."/>
        </authorList>
    </citation>
    <scope>NUCLEOTIDE SEQUENCE [LARGE SCALE GENOMIC DNA]</scope>
    <source>
        <strain evidence="6">CGMCC 1.16275</strain>
    </source>
</reference>
<evidence type="ECO:0000313" key="6">
    <source>
        <dbReference type="Proteomes" id="UP001597115"/>
    </source>
</evidence>
<dbReference type="PROSITE" id="PS50893">
    <property type="entry name" value="ABC_TRANSPORTER_2"/>
    <property type="match status" value="1"/>
</dbReference>
<proteinExistence type="predicted"/>
<evidence type="ECO:0000256" key="3">
    <source>
        <dbReference type="ARBA" id="ARBA00022840"/>
    </source>
</evidence>